<sequence>MKTLELNNFYSREDVHDIFSPESNFTPGAGSWGRQGVISIPDRENDYIFFVTYGSSQGDHEFDEAITSDGVFAWQSQPAKKLDNHIIKTFINHDEINDNIYLFLREKKSGDYKYLGLLKYLSHDNQREMPVYFQWQLLNWNSEKIEHEIPESTMPDKPGELTLTNEKPSKKNTGTSEIEFKTGKFSDYAGQDLRNKKLGDLGEELVLKYEKNLLELSNRKDLAEKVTHTSKVEGDGAGYDIKSFDTDGSIKYIEVKTTKGNINTDFFMSPREIKFSKIHKEKFYLYRVFNLTQNNNGTFYIINGDVTEEFKMTPTSYKLSKK</sequence>
<evidence type="ECO:0000313" key="4">
    <source>
        <dbReference type="EMBL" id="SVC31278.1"/>
    </source>
</evidence>
<protein>
    <submittedName>
        <fullName evidence="4">Uncharacterized protein</fullName>
    </submittedName>
</protein>
<name>A0A382L2S7_9ZZZZ</name>
<feature type="domain" description="Protein NO VEIN C-terminal" evidence="3">
    <location>
        <begin position="203"/>
        <end position="300"/>
    </location>
</feature>
<feature type="region of interest" description="Disordered" evidence="1">
    <location>
        <begin position="150"/>
        <end position="175"/>
    </location>
</feature>
<feature type="domain" description="DUF3427" evidence="2">
    <location>
        <begin position="5"/>
        <end position="137"/>
    </location>
</feature>
<dbReference type="InterPro" id="IPR021835">
    <property type="entry name" value="DUF3427"/>
</dbReference>
<reference evidence="4" key="1">
    <citation type="submission" date="2018-05" db="EMBL/GenBank/DDBJ databases">
        <authorList>
            <person name="Lanie J.A."/>
            <person name="Ng W.-L."/>
            <person name="Kazmierczak K.M."/>
            <person name="Andrzejewski T.M."/>
            <person name="Davidsen T.M."/>
            <person name="Wayne K.J."/>
            <person name="Tettelin H."/>
            <person name="Glass J.I."/>
            <person name="Rusch D."/>
            <person name="Podicherti R."/>
            <person name="Tsui H.-C.T."/>
            <person name="Winkler M.E."/>
        </authorList>
    </citation>
    <scope>NUCLEOTIDE SEQUENCE</scope>
</reference>
<evidence type="ECO:0000256" key="1">
    <source>
        <dbReference type="SAM" id="MobiDB-lite"/>
    </source>
</evidence>
<organism evidence="4">
    <name type="scientific">marine metagenome</name>
    <dbReference type="NCBI Taxonomy" id="408172"/>
    <lineage>
        <taxon>unclassified sequences</taxon>
        <taxon>metagenomes</taxon>
        <taxon>ecological metagenomes</taxon>
    </lineage>
</organism>
<evidence type="ECO:0000259" key="2">
    <source>
        <dbReference type="Pfam" id="PF11907"/>
    </source>
</evidence>
<feature type="compositionally biased region" description="Polar residues" evidence="1">
    <location>
        <begin position="162"/>
        <end position="175"/>
    </location>
</feature>
<gene>
    <name evidence="4" type="ORF">METZ01_LOCUS284132</name>
</gene>
<dbReference type="Pfam" id="PF11907">
    <property type="entry name" value="DUF3427"/>
    <property type="match status" value="1"/>
</dbReference>
<dbReference type="EMBL" id="UINC01084538">
    <property type="protein sequence ID" value="SVC31278.1"/>
    <property type="molecule type" value="Genomic_DNA"/>
</dbReference>
<proteinExistence type="predicted"/>
<dbReference type="Pfam" id="PF13020">
    <property type="entry name" value="NOV_C"/>
    <property type="match status" value="1"/>
</dbReference>
<accession>A0A382L2S7</accession>
<dbReference type="InterPro" id="IPR024975">
    <property type="entry name" value="NOV_C"/>
</dbReference>
<evidence type="ECO:0000259" key="3">
    <source>
        <dbReference type="Pfam" id="PF13020"/>
    </source>
</evidence>
<dbReference type="AlphaFoldDB" id="A0A382L2S7"/>